<dbReference type="EMBL" id="AWFB01000061">
    <property type="protein sequence ID" value="RAN31058.1"/>
    <property type="molecule type" value="Genomic_DNA"/>
</dbReference>
<organism evidence="1 2">
    <name type="scientific">Hyphomonas pacifica</name>
    <dbReference type="NCBI Taxonomy" id="1280941"/>
    <lineage>
        <taxon>Bacteria</taxon>
        <taxon>Pseudomonadati</taxon>
        <taxon>Pseudomonadota</taxon>
        <taxon>Alphaproteobacteria</taxon>
        <taxon>Hyphomonadales</taxon>
        <taxon>Hyphomonadaceae</taxon>
        <taxon>Hyphomonas</taxon>
    </lineage>
</organism>
<sequence length="234" mass="26550">MSEEASEGQPLPEPESILSDFVLDDIADQIGIETFAKGVRDELRIAVRRYALDQKVFGSYENELKSVGADYKALNRKISDFRAFLEQPEYSDLASDLYLTALHRNEPAPETDFPAISDFERTRGEPYLLELKRLLSLLEDATDIALDNSAVPKGRKPDYPLVSLVRRLAYVWTELLKQKFSIDYHKGSGLTPAFQFVNLIVQRVIPDVRETEIVTAMRTIVSERNLKAPDPSQE</sequence>
<accession>A0A062TZV6</accession>
<comment type="caution">
    <text evidence="1">The sequence shown here is derived from an EMBL/GenBank/DDBJ whole genome shotgun (WGS) entry which is preliminary data.</text>
</comment>
<protein>
    <submittedName>
        <fullName evidence="1">Uncharacterized protein</fullName>
    </submittedName>
</protein>
<name>A0A062TZV6_9PROT</name>
<proteinExistence type="predicted"/>
<keyword evidence="2" id="KW-1185">Reference proteome</keyword>
<dbReference type="RefSeq" id="WP_034828919.1">
    <property type="nucleotide sequence ID" value="NZ_AWFA01000061.1"/>
</dbReference>
<dbReference type="OrthoDB" id="7827482at2"/>
<evidence type="ECO:0000313" key="2">
    <source>
        <dbReference type="Proteomes" id="UP000249123"/>
    </source>
</evidence>
<dbReference type="STRING" id="1280941.HY2_16650"/>
<dbReference type="Proteomes" id="UP000249123">
    <property type="component" value="Unassembled WGS sequence"/>
</dbReference>
<reference evidence="1 2" key="1">
    <citation type="submission" date="2013-04" db="EMBL/GenBank/DDBJ databases">
        <title>Hyphomonas sp. T24B3 Genome Sequencing.</title>
        <authorList>
            <person name="Lai Q."/>
            <person name="Shao Z."/>
        </authorList>
    </citation>
    <scope>NUCLEOTIDE SEQUENCE [LARGE SCALE GENOMIC DNA]</scope>
    <source>
        <strain evidence="1 2">T24B3</strain>
    </source>
</reference>
<gene>
    <name evidence="1" type="ORF">HY3_17025</name>
</gene>
<evidence type="ECO:0000313" key="1">
    <source>
        <dbReference type="EMBL" id="RAN31058.1"/>
    </source>
</evidence>
<dbReference type="AlphaFoldDB" id="A0A062TZV6"/>